<dbReference type="AlphaFoldDB" id="A0A381SK56"/>
<dbReference type="PANTHER" id="PTHR36842:SF1">
    <property type="entry name" value="PROTEIN TOLB"/>
    <property type="match status" value="1"/>
</dbReference>
<dbReference type="InterPro" id="IPR011659">
    <property type="entry name" value="WD40"/>
</dbReference>
<organism evidence="3">
    <name type="scientific">marine metagenome</name>
    <dbReference type="NCBI Taxonomy" id="408172"/>
    <lineage>
        <taxon>unclassified sequences</taxon>
        <taxon>metagenomes</taxon>
        <taxon>ecological metagenomes</taxon>
    </lineage>
</organism>
<dbReference type="EMBL" id="UINC01003156">
    <property type="protein sequence ID" value="SVA03829.1"/>
    <property type="molecule type" value="Genomic_DNA"/>
</dbReference>
<dbReference type="PANTHER" id="PTHR36842">
    <property type="entry name" value="PROTEIN TOLB HOMOLOG"/>
    <property type="match status" value="1"/>
</dbReference>
<evidence type="ECO:0000256" key="1">
    <source>
        <dbReference type="ARBA" id="ARBA00009820"/>
    </source>
</evidence>
<dbReference type="Pfam" id="PF07676">
    <property type="entry name" value="PD40"/>
    <property type="match status" value="3"/>
</dbReference>
<reference evidence="3" key="1">
    <citation type="submission" date="2018-05" db="EMBL/GenBank/DDBJ databases">
        <authorList>
            <person name="Lanie J.A."/>
            <person name="Ng W.-L."/>
            <person name="Kazmierczak K.M."/>
            <person name="Andrzejewski T.M."/>
            <person name="Davidsen T.M."/>
            <person name="Wayne K.J."/>
            <person name="Tettelin H."/>
            <person name="Glass J.I."/>
            <person name="Rusch D."/>
            <person name="Podicherti R."/>
            <person name="Tsui H.-C.T."/>
            <person name="Winkler M.E."/>
        </authorList>
    </citation>
    <scope>NUCLEOTIDE SEQUENCE</scope>
</reference>
<dbReference type="Pfam" id="PF12894">
    <property type="entry name" value="ANAPC4_WD40"/>
    <property type="match status" value="1"/>
</dbReference>
<protein>
    <recommendedName>
        <fullName evidence="2">Anaphase-promoting complex subunit 4-like WD40 domain-containing protein</fullName>
    </recommendedName>
</protein>
<evidence type="ECO:0000313" key="3">
    <source>
        <dbReference type="EMBL" id="SVA03829.1"/>
    </source>
</evidence>
<dbReference type="SUPFAM" id="SSF82171">
    <property type="entry name" value="DPP6 N-terminal domain-like"/>
    <property type="match status" value="1"/>
</dbReference>
<evidence type="ECO:0000259" key="2">
    <source>
        <dbReference type="Pfam" id="PF12894"/>
    </source>
</evidence>
<proteinExistence type="inferred from homology"/>
<sequence>MTIQPDPTSFAVMAFYNPKIIDRRSLCAPDASIRTQDSQHVEIIEITLPFETCENFTNSQWPSTTSISSLLVGLDSHELVIQSLCPAQYEMKRHFEKYRSLPTGKMFSVGSLLFAITIALAACGNDKSTAPNDEVIFSADQKGNIDIYKLRGISGEISRLTTAEGTDHSPAWSPKRDIIGFLTDRNGSNELWLMDWNGESKHQLSGPGKTINAFRWAPNSEVIAVEIAEKRSSWIAVINIETGELTPLTSIEEDVRVGGWSPDAQWLLYAIVNSDSDGLRKRNPNGVDEITITSGFHTDPIWSPDGRWIAFSRKSDQGTSDLIITDNNAENVLTVNPDAFDETEFEWAPNSEHIVFSSESSGNAEIYTATPDGKVIKQLTSNRVTDTLPRWNSNGSSILFLSGGNGTFDLYSMDENGDQQKRMTSNSSRIINADW</sequence>
<dbReference type="Gene3D" id="2.120.10.30">
    <property type="entry name" value="TolB, C-terminal domain"/>
    <property type="match status" value="2"/>
</dbReference>
<accession>A0A381SK56</accession>
<dbReference type="InterPro" id="IPR024977">
    <property type="entry name" value="Apc4-like_WD40_dom"/>
</dbReference>
<gene>
    <name evidence="3" type="ORF">METZ01_LOCUS56683</name>
</gene>
<dbReference type="InterPro" id="IPR011042">
    <property type="entry name" value="6-blade_b-propeller_TolB-like"/>
</dbReference>
<feature type="domain" description="Anaphase-promoting complex subunit 4-like WD40" evidence="2">
    <location>
        <begin position="171"/>
        <end position="260"/>
    </location>
</feature>
<name>A0A381SK56_9ZZZZ</name>
<comment type="similarity">
    <text evidence="1">Belongs to the TolB family.</text>
</comment>